<dbReference type="InterPro" id="IPR011990">
    <property type="entry name" value="TPR-like_helical_dom_sf"/>
</dbReference>
<dbReference type="PROSITE" id="PS50005">
    <property type="entry name" value="TPR"/>
    <property type="match status" value="5"/>
</dbReference>
<dbReference type="AlphaFoldDB" id="C3Y4S8"/>
<dbReference type="SMART" id="SM00028">
    <property type="entry name" value="TPR"/>
    <property type="match status" value="8"/>
</dbReference>
<protein>
    <submittedName>
        <fullName evidence="2">Uncharacterized protein</fullName>
    </submittedName>
</protein>
<feature type="repeat" description="TPR" evidence="1">
    <location>
        <begin position="847"/>
        <end position="880"/>
    </location>
</feature>
<name>C3Y4S8_BRAFL</name>
<feature type="repeat" description="TPR" evidence="1">
    <location>
        <begin position="715"/>
        <end position="748"/>
    </location>
</feature>
<dbReference type="PANTHER" id="PTHR19959:SF119">
    <property type="entry name" value="FUNGAL LIPASE-LIKE DOMAIN-CONTAINING PROTEIN"/>
    <property type="match status" value="1"/>
</dbReference>
<evidence type="ECO:0000313" key="2">
    <source>
        <dbReference type="EMBL" id="EEN64735.1"/>
    </source>
</evidence>
<dbReference type="Pfam" id="PF13374">
    <property type="entry name" value="TPR_10"/>
    <property type="match status" value="3"/>
</dbReference>
<accession>C3Y4S8</accession>
<dbReference type="InterPro" id="IPR019734">
    <property type="entry name" value="TPR_rpt"/>
</dbReference>
<gene>
    <name evidence="2" type="ORF">BRAFLDRAFT_73946</name>
</gene>
<dbReference type="EMBL" id="GG666486">
    <property type="protein sequence ID" value="EEN64735.1"/>
    <property type="molecule type" value="Genomic_DNA"/>
</dbReference>
<proteinExistence type="predicted"/>
<organism>
    <name type="scientific">Branchiostoma floridae</name>
    <name type="common">Florida lancelet</name>
    <name type="synonym">Amphioxus</name>
    <dbReference type="NCBI Taxonomy" id="7739"/>
    <lineage>
        <taxon>Eukaryota</taxon>
        <taxon>Metazoa</taxon>
        <taxon>Chordata</taxon>
        <taxon>Cephalochordata</taxon>
        <taxon>Leptocardii</taxon>
        <taxon>Amphioxiformes</taxon>
        <taxon>Branchiostomatidae</taxon>
        <taxon>Branchiostoma</taxon>
    </lineage>
</organism>
<dbReference type="eggNOG" id="KOG1840">
    <property type="taxonomic scope" value="Eukaryota"/>
</dbReference>
<sequence length="893" mass="101169">MTSVKHAINQETKLYFFRDYIEQLQEGCRALQSGDLDAAEHCFAAALKTVHIKDSTTDQYKKEVEPLCKLSDIYLERGIQSKDGGDFTKAAALCNAALVRAKIEDREGIKQMILRIKQLFIEHVLQTEYVVDIGGTEKHKSILKKGRGNVEDEIKRIEQEADPYTLDDDDPTIREVEKKRAETIKVLFHAIVQQRKTFITGLVDECIEVMGPPPCMYAMIGLGSQATGLVTPYSDLEFAILVESETENNVNYFHNLTHYLHLKVINLGETILPAMAIKSVNDFHSNDPLDNWYYDSVTPRGFAFDGAMPLACKTPLGRGKPNQLIHTPKKMTAVLQEELSTYLKKGYHLSSILSNVCLITGEQGLVDEYTGVWNQQLQTTNRDIPELQALTMLAEEANSKTFEIKQIKASLFNVKKEIYRFSTLAISCWALLSNVQPTTIWETIRNLYKEGVINEENAHHLMVMVSISAELRLRTYINNRGQVETLSALPSMSSVKGVFHLSSSKQLMRYYYTAKPLRSFIFLLADFRTLVKEPPILYDNSPKLQADIYADLCEYKNARECQERALQFELFKHVESTAHAHVAQELMELGAVCGKLGEHGKAVSYYSQSLQMKRSIYGENTPHPDIASSLNNLGVTWSDLGDHRKALSYHEQSLQMRRGIYGKGTAHPHIASSLGNLGVTWSHLGEHRKAIIYYKQALQMRRGIHAEGTAHPDIATSLGNLGIAWTDLFDYRKAISYYEQALKMMWSIYGESIAHPDIATSLGNLGIAWTDLFDYRKAISYYEQALKMMWSIYGESIAHPDIATSLDNLGNAWRSLGDHRKALSYHEQSLQMRRSIYGEGAEHPDISTSLSNLGTVWNHLGDHRKAIAYIEQSLQMERSIYERPSAILNKHYR</sequence>
<feature type="repeat" description="TPR" evidence="1">
    <location>
        <begin position="803"/>
        <end position="836"/>
    </location>
</feature>
<reference evidence="2" key="1">
    <citation type="journal article" date="2008" name="Nature">
        <title>The amphioxus genome and the evolution of the chordate karyotype.</title>
        <authorList>
            <consortium name="US DOE Joint Genome Institute (JGI-PGF)"/>
            <person name="Putnam N.H."/>
            <person name="Butts T."/>
            <person name="Ferrier D.E.K."/>
            <person name="Furlong R.F."/>
            <person name="Hellsten U."/>
            <person name="Kawashima T."/>
            <person name="Robinson-Rechavi M."/>
            <person name="Shoguchi E."/>
            <person name="Terry A."/>
            <person name="Yu J.-K."/>
            <person name="Benito-Gutierrez E.L."/>
            <person name="Dubchak I."/>
            <person name="Garcia-Fernandez J."/>
            <person name="Gibson-Brown J.J."/>
            <person name="Grigoriev I.V."/>
            <person name="Horton A.C."/>
            <person name="de Jong P.J."/>
            <person name="Jurka J."/>
            <person name="Kapitonov V.V."/>
            <person name="Kohara Y."/>
            <person name="Kuroki Y."/>
            <person name="Lindquist E."/>
            <person name="Lucas S."/>
            <person name="Osoegawa K."/>
            <person name="Pennacchio L.A."/>
            <person name="Salamov A.A."/>
            <person name="Satou Y."/>
            <person name="Sauka-Spengler T."/>
            <person name="Schmutz J."/>
            <person name="Shin-I T."/>
            <person name="Toyoda A."/>
            <person name="Bronner-Fraser M."/>
            <person name="Fujiyama A."/>
            <person name="Holland L.Z."/>
            <person name="Holland P.W.H."/>
            <person name="Satoh N."/>
            <person name="Rokhsar D.S."/>
        </authorList>
    </citation>
    <scope>NUCLEOTIDE SEQUENCE [LARGE SCALE GENOMIC DNA]</scope>
    <source>
        <strain evidence="2">S238N-H82</strain>
        <tissue evidence="2">Testes</tissue>
    </source>
</reference>
<dbReference type="SUPFAM" id="SSF48452">
    <property type="entry name" value="TPR-like"/>
    <property type="match status" value="1"/>
</dbReference>
<dbReference type="Pfam" id="PF13424">
    <property type="entry name" value="TPR_12"/>
    <property type="match status" value="2"/>
</dbReference>
<dbReference type="PANTHER" id="PTHR19959">
    <property type="entry name" value="KINESIN LIGHT CHAIN"/>
    <property type="match status" value="1"/>
</dbReference>
<feature type="repeat" description="TPR" evidence="1">
    <location>
        <begin position="759"/>
        <end position="792"/>
    </location>
</feature>
<dbReference type="InParanoid" id="C3Y4S8"/>
<dbReference type="Gene3D" id="1.25.40.10">
    <property type="entry name" value="Tetratricopeptide repeat domain"/>
    <property type="match status" value="3"/>
</dbReference>
<keyword evidence="1" id="KW-0802">TPR repeat</keyword>
<evidence type="ECO:0000256" key="1">
    <source>
        <dbReference type="PROSITE-ProRule" id="PRU00339"/>
    </source>
</evidence>
<feature type="repeat" description="TPR" evidence="1">
    <location>
        <begin position="671"/>
        <end position="704"/>
    </location>
</feature>